<reference evidence="10 11" key="1">
    <citation type="submission" date="2019-07" db="EMBL/GenBank/DDBJ databases">
        <title>Genome sequencing of lignin-degrading bacterial isolates.</title>
        <authorList>
            <person name="Gladden J."/>
        </authorList>
    </citation>
    <scope>NUCLEOTIDE SEQUENCE [LARGE SCALE GENOMIC DNA]</scope>
    <source>
        <strain evidence="10 11">J19</strain>
    </source>
</reference>
<evidence type="ECO:0000313" key="11">
    <source>
        <dbReference type="Proteomes" id="UP000321583"/>
    </source>
</evidence>
<comment type="subunit">
    <text evidence="9">Component of the Sec protein translocase complex. Heterotrimer consisting of SecY, SecE and SecG subunits. The heterotrimers can form oligomers, although 1 heterotrimer is thought to be able to translocate proteins. Interacts with the ribosome. Interacts with SecDF, and other proteins may be involved. Interacts with SecA.</text>
</comment>
<keyword evidence="8 9" id="KW-0472">Membrane</keyword>
<dbReference type="Gene3D" id="1.20.5.1030">
    <property type="entry name" value="Preprotein translocase secy subunit"/>
    <property type="match status" value="1"/>
</dbReference>
<dbReference type="NCBIfam" id="NF004375">
    <property type="entry name" value="PRK05740.1-6"/>
    <property type="match status" value="1"/>
</dbReference>
<accession>A0A562CYW1</accession>
<proteinExistence type="inferred from homology"/>
<dbReference type="HAMAP" id="MF_00422">
    <property type="entry name" value="SecE"/>
    <property type="match status" value="1"/>
</dbReference>
<dbReference type="GO" id="GO:0065002">
    <property type="term" value="P:intracellular protein transmembrane transport"/>
    <property type="evidence" value="ECO:0007669"/>
    <property type="project" value="UniProtKB-UniRule"/>
</dbReference>
<dbReference type="AlphaFoldDB" id="A0A562CYW1"/>
<evidence type="ECO:0000256" key="4">
    <source>
        <dbReference type="ARBA" id="ARBA00022692"/>
    </source>
</evidence>
<evidence type="ECO:0000256" key="8">
    <source>
        <dbReference type="ARBA" id="ARBA00023136"/>
    </source>
</evidence>
<name>A0A562CYW1_9GAMM</name>
<evidence type="ECO:0000256" key="5">
    <source>
        <dbReference type="ARBA" id="ARBA00022927"/>
    </source>
</evidence>
<dbReference type="PRINTS" id="PR01650">
    <property type="entry name" value="SECETRNLCASE"/>
</dbReference>
<dbReference type="GO" id="GO:0009306">
    <property type="term" value="P:protein secretion"/>
    <property type="evidence" value="ECO:0007669"/>
    <property type="project" value="UniProtKB-UniRule"/>
</dbReference>
<dbReference type="InterPro" id="IPR038379">
    <property type="entry name" value="SecE_sf"/>
</dbReference>
<dbReference type="PROSITE" id="PS01067">
    <property type="entry name" value="SECE_SEC61G"/>
    <property type="match status" value="1"/>
</dbReference>
<dbReference type="InterPro" id="IPR005807">
    <property type="entry name" value="SecE_bac"/>
</dbReference>
<dbReference type="PANTHER" id="PTHR33910">
    <property type="entry name" value="PROTEIN TRANSLOCASE SUBUNIT SECE"/>
    <property type="match status" value="1"/>
</dbReference>
<feature type="transmembrane region" description="Helical" evidence="9">
    <location>
        <begin position="20"/>
        <end position="37"/>
    </location>
</feature>
<comment type="caution">
    <text evidence="9">Lacks conserved residue(s) required for the propagation of feature annotation.</text>
</comment>
<evidence type="ECO:0000256" key="6">
    <source>
        <dbReference type="ARBA" id="ARBA00022989"/>
    </source>
</evidence>
<comment type="caution">
    <text evidence="10">The sequence shown here is derived from an EMBL/GenBank/DDBJ whole genome shotgun (WGS) entry which is preliminary data.</text>
</comment>
<dbReference type="GO" id="GO:0043952">
    <property type="term" value="P:protein transport by the Sec complex"/>
    <property type="evidence" value="ECO:0007669"/>
    <property type="project" value="UniProtKB-UniRule"/>
</dbReference>
<keyword evidence="7 9" id="KW-0811">Translocation</keyword>
<organism evidence="10 11">
    <name type="scientific">Pseudoxanthomonas taiwanensis J19</name>
    <dbReference type="NCBI Taxonomy" id="935569"/>
    <lineage>
        <taxon>Bacteria</taxon>
        <taxon>Pseudomonadati</taxon>
        <taxon>Pseudomonadota</taxon>
        <taxon>Gammaproteobacteria</taxon>
        <taxon>Lysobacterales</taxon>
        <taxon>Lysobacteraceae</taxon>
        <taxon>Pseudoxanthomonas</taxon>
    </lineage>
</organism>
<keyword evidence="3 9" id="KW-1003">Cell membrane</keyword>
<dbReference type="Pfam" id="PF00584">
    <property type="entry name" value="SecE"/>
    <property type="match status" value="1"/>
</dbReference>
<evidence type="ECO:0000256" key="7">
    <source>
        <dbReference type="ARBA" id="ARBA00023010"/>
    </source>
</evidence>
<keyword evidence="2 9" id="KW-0813">Transport</keyword>
<dbReference type="NCBIfam" id="TIGR00964">
    <property type="entry name" value="secE_bact"/>
    <property type="match status" value="1"/>
</dbReference>
<protein>
    <recommendedName>
        <fullName evidence="9">Protein translocase subunit SecE</fullName>
    </recommendedName>
</protein>
<dbReference type="InterPro" id="IPR001901">
    <property type="entry name" value="Translocase_SecE/Sec61-g"/>
</dbReference>
<sequence length="137" mass="15148">MNSKIDPAQTATSGGDMVKYALAALLVLGGLFVWFWFGDAARAARLGQWGGQLRALAVIAGLVAGTFVFMLSAKGRSMREFLAESRFELRKVVWPTRQEATRMTWVVVAVVVVLSLILAGFDFFVKWAIELFLNFGR</sequence>
<evidence type="ECO:0000256" key="3">
    <source>
        <dbReference type="ARBA" id="ARBA00022475"/>
    </source>
</evidence>
<comment type="function">
    <text evidence="9">Essential subunit of the Sec protein translocation channel SecYEG. Clamps together the 2 halves of SecY. May contact the channel plug during translocation.</text>
</comment>
<comment type="subcellular location">
    <subcellularLocation>
        <location evidence="1">Membrane</location>
    </subcellularLocation>
</comment>
<evidence type="ECO:0000256" key="2">
    <source>
        <dbReference type="ARBA" id="ARBA00022448"/>
    </source>
</evidence>
<keyword evidence="4 9" id="KW-0812">Transmembrane</keyword>
<dbReference type="RefSeq" id="WP_125111437.1">
    <property type="nucleotide sequence ID" value="NZ_VLJS01000125.1"/>
</dbReference>
<dbReference type="GO" id="GO:0005886">
    <property type="term" value="C:plasma membrane"/>
    <property type="evidence" value="ECO:0007669"/>
    <property type="project" value="UniProtKB-UniRule"/>
</dbReference>
<evidence type="ECO:0000256" key="9">
    <source>
        <dbReference type="HAMAP-Rule" id="MF_00422"/>
    </source>
</evidence>
<evidence type="ECO:0000313" key="10">
    <source>
        <dbReference type="EMBL" id="TWH02629.1"/>
    </source>
</evidence>
<comment type="similarity">
    <text evidence="9">Belongs to the SecE/SEC61-gamma family.</text>
</comment>
<dbReference type="EMBL" id="VLJS01000125">
    <property type="protein sequence ID" value="TWH02629.1"/>
    <property type="molecule type" value="Genomic_DNA"/>
</dbReference>
<gene>
    <name evidence="9" type="primary">secE</name>
    <name evidence="10" type="ORF">L613_009000000020</name>
</gene>
<keyword evidence="6 9" id="KW-1133">Transmembrane helix</keyword>
<dbReference type="Proteomes" id="UP000321583">
    <property type="component" value="Unassembled WGS sequence"/>
</dbReference>
<dbReference type="GO" id="GO:0006605">
    <property type="term" value="P:protein targeting"/>
    <property type="evidence" value="ECO:0007669"/>
    <property type="project" value="UniProtKB-UniRule"/>
</dbReference>
<keyword evidence="11" id="KW-1185">Reference proteome</keyword>
<evidence type="ECO:0000256" key="1">
    <source>
        <dbReference type="ARBA" id="ARBA00004370"/>
    </source>
</evidence>
<dbReference type="PANTHER" id="PTHR33910:SF1">
    <property type="entry name" value="PROTEIN TRANSLOCASE SUBUNIT SECE"/>
    <property type="match status" value="1"/>
</dbReference>
<feature type="transmembrane region" description="Helical" evidence="9">
    <location>
        <begin position="49"/>
        <end position="71"/>
    </location>
</feature>
<dbReference type="GO" id="GO:0008320">
    <property type="term" value="F:protein transmembrane transporter activity"/>
    <property type="evidence" value="ECO:0007669"/>
    <property type="project" value="UniProtKB-UniRule"/>
</dbReference>
<feature type="transmembrane region" description="Helical" evidence="9">
    <location>
        <begin position="105"/>
        <end position="129"/>
    </location>
</feature>
<dbReference type="OrthoDB" id="9806365at2"/>
<keyword evidence="5 9" id="KW-0653">Protein transport</keyword>